<proteinExistence type="inferred from homology"/>
<evidence type="ECO:0000256" key="2">
    <source>
        <dbReference type="ARBA" id="ARBA00022448"/>
    </source>
</evidence>
<reference evidence="5" key="1">
    <citation type="submission" date="2015-11" db="EMBL/GenBank/DDBJ databases">
        <authorList>
            <person name="Zhang Y."/>
            <person name="Guo Z."/>
        </authorList>
    </citation>
    <scope>NUCLEOTIDE SEQUENCE</scope>
    <source>
        <strain evidence="5">BN30871</strain>
    </source>
</reference>
<evidence type="ECO:0000256" key="4">
    <source>
        <dbReference type="SAM" id="SignalP"/>
    </source>
</evidence>
<keyword evidence="3 4" id="KW-0732">Signal</keyword>
<feature type="signal peptide" evidence="4">
    <location>
        <begin position="1"/>
        <end position="20"/>
    </location>
</feature>
<evidence type="ECO:0000313" key="5">
    <source>
        <dbReference type="EMBL" id="CUV65618.1"/>
    </source>
</evidence>
<feature type="chain" id="PRO_5006629967" evidence="4">
    <location>
        <begin position="21"/>
        <end position="450"/>
    </location>
</feature>
<protein>
    <submittedName>
        <fullName evidence="5">Outer membrane porin OprD family</fullName>
    </submittedName>
</protein>
<gene>
    <name evidence="5" type="ORF">BN3087_40005</name>
</gene>
<comment type="similarity">
    <text evidence="1">Belongs to the outer membrane porin (Opr) (TC 1.B.25) family.</text>
</comment>
<dbReference type="GO" id="GO:0016020">
    <property type="term" value="C:membrane"/>
    <property type="evidence" value="ECO:0007669"/>
    <property type="project" value="InterPro"/>
</dbReference>
<accession>A0A0S4XMS2</accession>
<organism evidence="5">
    <name type="scientific">Sulfurovum sp. enrichment culture clone C5</name>
    <dbReference type="NCBI Taxonomy" id="497650"/>
    <lineage>
        <taxon>Bacteria</taxon>
        <taxon>Pseudomonadati</taxon>
        <taxon>Campylobacterota</taxon>
        <taxon>Epsilonproteobacteria</taxon>
        <taxon>Campylobacterales</taxon>
        <taxon>Sulfurovaceae</taxon>
        <taxon>Sulfurovum</taxon>
        <taxon>environmental samples</taxon>
    </lineage>
</organism>
<evidence type="ECO:0000256" key="1">
    <source>
        <dbReference type="ARBA" id="ARBA00009075"/>
    </source>
</evidence>
<dbReference type="PANTHER" id="PTHR34596:SF2">
    <property type="entry name" value="CHITOPORIN"/>
    <property type="match status" value="1"/>
</dbReference>
<dbReference type="PANTHER" id="PTHR34596">
    <property type="entry name" value="CHITOPORIN"/>
    <property type="match status" value="1"/>
</dbReference>
<name>A0A0S4XMS2_9BACT</name>
<dbReference type="AlphaFoldDB" id="A0A0S4XMS2"/>
<dbReference type="Pfam" id="PF03573">
    <property type="entry name" value="OprD"/>
    <property type="match status" value="1"/>
</dbReference>
<dbReference type="EMBL" id="FAXN01000040">
    <property type="protein sequence ID" value="CUV65618.1"/>
    <property type="molecule type" value="Genomic_DNA"/>
</dbReference>
<dbReference type="InterPro" id="IPR005318">
    <property type="entry name" value="OM_porin_bac"/>
</dbReference>
<evidence type="ECO:0000256" key="3">
    <source>
        <dbReference type="ARBA" id="ARBA00022729"/>
    </source>
</evidence>
<dbReference type="Gene3D" id="2.40.160.10">
    <property type="entry name" value="Porin"/>
    <property type="match status" value="1"/>
</dbReference>
<dbReference type="InterPro" id="IPR023614">
    <property type="entry name" value="Porin_dom_sf"/>
</dbReference>
<sequence length="450" mass="50028">MKTINVNVAIFLGLISLSQAQTSISDAFKNGKWEGRIRMQYFLTDWDDNSATGKNGDDASGFAIGGSILYKTAPYYGFTLGSGLYTTQNAFNITDPEDGATATTSKDLFSRDAGSKYGEGFTTLAQLYLGYDFARTKTKTGRFLTTNPWITPNDTKMIPIAVEGIEVVSNDFLNTTIQFDYVQKIKERGMSYFDGMASTGDTPTQILNHYAGKNNPDLFIIGAKNKSINNLEVQAWGMHWDDLVDQTMVEANYATEVGSVIVGFGGRYIRQFDAGAGDIINPLVNNSDNNNKINGSLWALKTTINLGNSKVLIATSHTSNDADIIAPWRGFPTDGYTRSKTQTDWNAGTTSYKAQLDYDLGDYIDGLNTVLSYSKYDRDENKKPYQSMTNRGFANGDTNQWNLDIIQKLSGNFDGIELKARFMDQDNKPTALYPRETSNREVRLEANYRF</sequence>
<dbReference type="GO" id="GO:0015288">
    <property type="term" value="F:porin activity"/>
    <property type="evidence" value="ECO:0007669"/>
    <property type="project" value="TreeGrafter"/>
</dbReference>
<keyword evidence="2" id="KW-0813">Transport</keyword>